<evidence type="ECO:0000259" key="3">
    <source>
        <dbReference type="Pfam" id="PF20220"/>
    </source>
</evidence>
<dbReference type="EMBL" id="JAHSTS010000001">
    <property type="protein sequence ID" value="MBV4456995.1"/>
    <property type="molecule type" value="Genomic_DNA"/>
</dbReference>
<accession>A0ABS6P956</accession>
<organism evidence="4 5">
    <name type="scientific">Pseudomonas ekonensis</name>
    <dbReference type="NCBI Taxonomy" id="2842353"/>
    <lineage>
        <taxon>Bacteria</taxon>
        <taxon>Pseudomonadati</taxon>
        <taxon>Pseudomonadota</taxon>
        <taxon>Gammaproteobacteria</taxon>
        <taxon>Pseudomonadales</taxon>
        <taxon>Pseudomonadaceae</taxon>
        <taxon>Pseudomonas</taxon>
    </lineage>
</organism>
<feature type="domain" description="ABC toxin N-terminal" evidence="3">
    <location>
        <begin position="7"/>
        <end position="135"/>
    </location>
</feature>
<dbReference type="RefSeq" id="WP_217890819.1">
    <property type="nucleotide sequence ID" value="NZ_JAHSTS010000001.1"/>
</dbReference>
<dbReference type="InterPro" id="IPR046839">
    <property type="entry name" value="ABC_toxin_N"/>
</dbReference>
<dbReference type="Pfam" id="PF18276">
    <property type="entry name" value="TcA_TcB_BD"/>
    <property type="match status" value="1"/>
</dbReference>
<gene>
    <name evidence="4" type="ORF">KVG96_03405</name>
</gene>
<reference evidence="4 5" key="1">
    <citation type="submission" date="2021-06" db="EMBL/GenBank/DDBJ databases">
        <title>Updating the genus Pseudomonas: Description of 43 new species and partition of the Pseudomonas putida group.</title>
        <authorList>
            <person name="Girard L."/>
            <person name="Lood C."/>
            <person name="Vandamme P."/>
            <person name="Rokni-Zadeh H."/>
            <person name="Van Noort V."/>
            <person name="Hofte M."/>
            <person name="Lavigne R."/>
            <person name="De Mot R."/>
        </authorList>
    </citation>
    <scope>NUCLEOTIDE SEQUENCE [LARGE SCALE GENOMIC DNA]</scope>
    <source>
        <strain evidence="4 5">COR58</strain>
    </source>
</reference>
<proteinExistence type="predicted"/>
<sequence>MEPNTLDALLEKRRSALVEYCIGQADLADGSKYNFLRTPNDLFELLRMDPLDSYAVQSSWVAEATSCAQQYIHAVYRKLEPGFDKHSFESRDLAQWELYGNYPDWAALQMIALYPENFINPFVRLRKSSLFKTLENDLNQTRLSTDSVQVALRNYLQAFEQTCNLDVVSGFMDGASPARADYYFVGRQRVAPFQYFWRRAQVELSPTCVAINPAAWAEWQPVDIPAGVRVLDMRPVFWSGRLCLVWAEWRDRVSGHQEDEFLPDRLDIQVAFMTQNGKWSAPLNVHSSEHDEDKSQGTRLIATVWADRHHPKGKLGILLTNGKAGQAGVSAIAVRDVLFRPVAEDDGGWLKEAAERRFTDTLTVQHPLVNQPQVVTSVDVDGSMAAFLDVQAVAFREGNDDVLVVQGLCRPTGLDAGTAKVTLALVNSTGDDPKPLEVEEDVAGGWSTEWQVFRRAKGAWADPTTFTLVAADTKDTKDTKDARYGSKKFQLTIKDVNDFNPASLLKNSLDAAQFLSLNQSTLTLKFARLNSLFGPELVQRSFVSVDAVLDWDTQFIAEPPPVTGPISEPNGAFNGANGLFFWELFFHLPHLVASRLRAEDRFTESQQWLHYLFDPHAPADAGTPAPVNPKPLYWRCRPLNGPGNLGCETQAPTDPDAIGYSAPRHFQIKVFTEYVSNLLEWGDWYYRQLTRDSLVAAKLCYVQAEFLMGQAPSARTVNRWQADTLGNLLNLSATRPALEQFEQALAYSLADVPAASDTAPALGLLANEPFQIPINLQLLDLFALPGQRLHNLRNNLTLDGKPLQIPLFSPPTDPDQLLRDLASGGAGSPRPMGGRLVVGAFRWRVTYEAALRAVQTLQEHGNQVLRLLEQRDRAEQEELQHSHLVELGGYAQTVQEQSISQLQAGLAALVQSRSVAQERADAYAQRHDENISAVEYDVMANLQASKVLGLVSSSLKPAGAVLASLPNVFGLANGGHRLDKAVDAVVFGLGIAASAMQIDADKQATTEGYRRRRADWGLQRDQALGEVRALDEQINAQTHALQAANSTLAQTLKSNAQALTVYNFLKKRASNVELFGWLLGQIKALHYQAYDAVVSLCLSAQASMAAETGDYDSVIPLPQVWLDNRHGLTAGEHLRGHLLRMEREYLQRHERRLEVVKTVSLRQLFDDKVAPQPGAASWEEALRQLRERGKLEFSLGQLLFDRDHPGHYCRQISSVEVDMPVLTGPYQDIRATLLQISSMVATKATYQSVKYLHQPQSGVAPGDVQINLRSAQQVALSVGLADNGMAALKPDEGLLNPFECTGAVSRWALNFPWPQKEPQASVLASLTDVIVRIRYTARAGEATFTQKVQDLVTEAEQATRGGNLKGANRHG</sequence>
<name>A0ABS6P956_9PSED</name>
<dbReference type="InterPro" id="IPR040840">
    <property type="entry name" value="TcA_TcB_BD"/>
</dbReference>
<dbReference type="Pfam" id="PF18413">
    <property type="entry name" value="Neuraminidase"/>
    <property type="match status" value="1"/>
</dbReference>
<keyword evidence="5" id="KW-1185">Reference proteome</keyword>
<evidence type="ECO:0000313" key="4">
    <source>
        <dbReference type="EMBL" id="MBV4456995.1"/>
    </source>
</evidence>
<protein>
    <submittedName>
        <fullName evidence="4">Insecticidal toxin complex protein TcaB2</fullName>
    </submittedName>
</protein>
<evidence type="ECO:0000259" key="2">
    <source>
        <dbReference type="Pfam" id="PF18413"/>
    </source>
</evidence>
<dbReference type="InterPro" id="IPR041079">
    <property type="entry name" value="Neuraminidase-like"/>
</dbReference>
<dbReference type="Proteomes" id="UP000765224">
    <property type="component" value="Unassembled WGS sequence"/>
</dbReference>
<evidence type="ECO:0000313" key="5">
    <source>
        <dbReference type="Proteomes" id="UP000765224"/>
    </source>
</evidence>
<dbReference type="Pfam" id="PF20220">
    <property type="entry name" value="ABC_toxin_N"/>
    <property type="match status" value="1"/>
</dbReference>
<feature type="domain" description="Tc toxin complex TcA C-terminal TcB-binding" evidence="1">
    <location>
        <begin position="1033"/>
        <end position="1337"/>
    </location>
</feature>
<comment type="caution">
    <text evidence="4">The sequence shown here is derived from an EMBL/GenBank/DDBJ whole genome shotgun (WGS) entry which is preliminary data.</text>
</comment>
<feature type="domain" description="Neuraminidase-like" evidence="2">
    <location>
        <begin position="165"/>
        <end position="295"/>
    </location>
</feature>
<evidence type="ECO:0000259" key="1">
    <source>
        <dbReference type="Pfam" id="PF18276"/>
    </source>
</evidence>